<dbReference type="GO" id="GO:0071108">
    <property type="term" value="P:protein K48-linked deubiquitination"/>
    <property type="evidence" value="ECO:0007669"/>
    <property type="project" value="TreeGrafter"/>
</dbReference>
<feature type="compositionally biased region" description="Low complexity" evidence="2">
    <location>
        <begin position="709"/>
        <end position="719"/>
    </location>
</feature>
<dbReference type="PANTHER" id="PTHR18063">
    <property type="entry name" value="NF-E2 INDUCIBLE PROTEIN"/>
    <property type="match status" value="1"/>
</dbReference>
<feature type="domain" description="MINDY deubiquitinase" evidence="3">
    <location>
        <begin position="422"/>
        <end position="703"/>
    </location>
</feature>
<keyword evidence="5" id="KW-1185">Reference proteome</keyword>
<feature type="compositionally biased region" description="Pro residues" evidence="2">
    <location>
        <begin position="1"/>
        <end position="16"/>
    </location>
</feature>
<accession>A0A5J5F4M6</accession>
<name>A0A5J5F4M6_9PEZI</name>
<dbReference type="AlphaFoldDB" id="A0A5J5F4M6"/>
<dbReference type="InterPro" id="IPR033979">
    <property type="entry name" value="MINDY_domain"/>
</dbReference>
<reference evidence="4 5" key="1">
    <citation type="submission" date="2019-09" db="EMBL/GenBank/DDBJ databases">
        <title>Draft genome of the ectomycorrhizal ascomycete Sphaerosporella brunnea.</title>
        <authorList>
            <consortium name="DOE Joint Genome Institute"/>
            <person name="Benucci G.M."/>
            <person name="Marozzi G."/>
            <person name="Antonielli L."/>
            <person name="Sanchez S."/>
            <person name="Marco P."/>
            <person name="Wang X."/>
            <person name="Falini L.B."/>
            <person name="Barry K."/>
            <person name="Haridas S."/>
            <person name="Lipzen A."/>
            <person name="Labutti K."/>
            <person name="Grigoriev I.V."/>
            <person name="Murat C."/>
            <person name="Martin F."/>
            <person name="Albertini E."/>
            <person name="Donnini D."/>
            <person name="Bonito G."/>
        </authorList>
    </citation>
    <scope>NUCLEOTIDE SEQUENCE [LARGE SCALE GENOMIC DNA]</scope>
    <source>
        <strain evidence="4 5">Sb_GMNB300</strain>
    </source>
</reference>
<dbReference type="Pfam" id="PF04424">
    <property type="entry name" value="MINDY_DUB"/>
    <property type="match status" value="1"/>
</dbReference>
<dbReference type="GO" id="GO:1990380">
    <property type="term" value="F:K48-linked deubiquitinase activity"/>
    <property type="evidence" value="ECO:0007669"/>
    <property type="project" value="InterPro"/>
</dbReference>
<dbReference type="InParanoid" id="A0A5J5F4M6"/>
<sequence length="854" mass="92716">MTSKNPPPAAAPPYPLTPEEKLQLQQTDHDDPAAGPPYPLGDALQPETPDSNSSKNMSSSPKGKERERGELPDLLKVGVGARKPAEGSRDSDHGTADVKRSSTELRRGYDRGDIPAALRPGAGRLSPELRPPVSVSPAVPTTMELRPEAAPQPQPRPSHPPPPSAQTPPAPDTSSPVLLTANLSLTDRPFSEYSPFYNPPNPTTSQPPSPQPPATTTTTTTATTDMQLPHIPPPNAQGDQLRHGSVASNASSSFDPCDDLSSFDASFSRAIPGFRGVPVLDGWQEDESTAKTWEEDLERRARAGAELQRRAEEAMQREQEERLQREFWEQEKQGWNQQAEPMVPSRPPKELLIGIGAPSLPTLVPSNPWNDKAGDGKLSEQAATLRASTPVPAGPAIAEESQTVTAPPLPRRPPPVDPATEIYSIKHVNLISPASGSLHRVPILLQNANGPCPLMALVNAITIGTPPSSKSPLSEVLRLREQISLSLLVQAVFEELMTRTPQDGQFLPDVSDLFAFLITLHTGMNVNPCFNTPANTPGAFEPTKEFELYAAFSVPLVHGWLPVPNTATSAALSRAKTYDSAQMLLFSEVEIITRLTSSTTPSASEPSPAEQQTLLDAPLVREFIESTATQLTTHGLETLRWYLPELKPSILFRNDHFSTILRRPNGDLVALVTDMGFAGHQEVVWERIADVNGRENVFLSGDFRPVGGPQQQQQRQQQNTPPPPPPRQPQQQQSVSSMLDPGPAHPPDGDYDLALAIQLQEEENARARHRQNPEQYLQHPPMLPPRNAGGTTPPPPYDQPQPPNAQQSPESGRGAWMESQQRVGRRGSGVHRISAPPAVAGPTGKKDEEKCVIM</sequence>
<gene>
    <name evidence="4" type="ORF">FN846DRAFT_936217</name>
</gene>
<feature type="compositionally biased region" description="Basic and acidic residues" evidence="2">
    <location>
        <begin position="844"/>
        <end position="854"/>
    </location>
</feature>
<dbReference type="GO" id="GO:0004843">
    <property type="term" value="F:cysteine-type deubiquitinase activity"/>
    <property type="evidence" value="ECO:0007669"/>
    <property type="project" value="InterPro"/>
</dbReference>
<organism evidence="4 5">
    <name type="scientific">Sphaerosporella brunnea</name>
    <dbReference type="NCBI Taxonomy" id="1250544"/>
    <lineage>
        <taxon>Eukaryota</taxon>
        <taxon>Fungi</taxon>
        <taxon>Dikarya</taxon>
        <taxon>Ascomycota</taxon>
        <taxon>Pezizomycotina</taxon>
        <taxon>Pezizomycetes</taxon>
        <taxon>Pezizales</taxon>
        <taxon>Pyronemataceae</taxon>
        <taxon>Sphaerosporella</taxon>
    </lineage>
</organism>
<dbReference type="Proteomes" id="UP000326924">
    <property type="component" value="Unassembled WGS sequence"/>
</dbReference>
<feature type="region of interest" description="Disordered" evidence="2">
    <location>
        <begin position="699"/>
        <end position="751"/>
    </location>
</feature>
<protein>
    <recommendedName>
        <fullName evidence="3">MINDY deubiquitinase domain-containing protein</fullName>
    </recommendedName>
</protein>
<dbReference type="GO" id="GO:0005829">
    <property type="term" value="C:cytosol"/>
    <property type="evidence" value="ECO:0007669"/>
    <property type="project" value="TreeGrafter"/>
</dbReference>
<evidence type="ECO:0000256" key="2">
    <source>
        <dbReference type="SAM" id="MobiDB-lite"/>
    </source>
</evidence>
<feature type="region of interest" description="Disordered" evidence="2">
    <location>
        <begin position="1"/>
        <end position="256"/>
    </location>
</feature>
<evidence type="ECO:0000256" key="1">
    <source>
        <dbReference type="SAM" id="Coils"/>
    </source>
</evidence>
<feature type="compositionally biased region" description="Basic and acidic residues" evidence="2">
    <location>
        <begin position="83"/>
        <end position="113"/>
    </location>
</feature>
<keyword evidence="1" id="KW-0175">Coiled coil</keyword>
<comment type="caution">
    <text evidence="4">The sequence shown here is derived from an EMBL/GenBank/DDBJ whole genome shotgun (WGS) entry which is preliminary data.</text>
</comment>
<feature type="compositionally biased region" description="Low complexity" evidence="2">
    <location>
        <begin position="51"/>
        <end position="60"/>
    </location>
</feature>
<feature type="compositionally biased region" description="Pro residues" evidence="2">
    <location>
        <begin position="197"/>
        <end position="213"/>
    </location>
</feature>
<evidence type="ECO:0000313" key="4">
    <source>
        <dbReference type="EMBL" id="KAA8911290.1"/>
    </source>
</evidence>
<evidence type="ECO:0000259" key="3">
    <source>
        <dbReference type="Pfam" id="PF04424"/>
    </source>
</evidence>
<feature type="compositionally biased region" description="Pro residues" evidence="2">
    <location>
        <begin position="150"/>
        <end position="171"/>
    </location>
</feature>
<dbReference type="InterPro" id="IPR007518">
    <property type="entry name" value="MINDY"/>
</dbReference>
<proteinExistence type="predicted"/>
<dbReference type="EMBL" id="VXIS01000037">
    <property type="protein sequence ID" value="KAA8911290.1"/>
    <property type="molecule type" value="Genomic_DNA"/>
</dbReference>
<evidence type="ECO:0000313" key="5">
    <source>
        <dbReference type="Proteomes" id="UP000326924"/>
    </source>
</evidence>
<feature type="compositionally biased region" description="Basic and acidic residues" evidence="2">
    <location>
        <begin position="18"/>
        <end position="32"/>
    </location>
</feature>
<feature type="compositionally biased region" description="Basic and acidic residues" evidence="2">
    <location>
        <begin position="62"/>
        <end position="73"/>
    </location>
</feature>
<dbReference type="GO" id="GO:0016807">
    <property type="term" value="F:cysteine-type carboxypeptidase activity"/>
    <property type="evidence" value="ECO:0007669"/>
    <property type="project" value="TreeGrafter"/>
</dbReference>
<dbReference type="GO" id="GO:0071944">
    <property type="term" value="C:cell periphery"/>
    <property type="evidence" value="ECO:0007669"/>
    <property type="project" value="TreeGrafter"/>
</dbReference>
<feature type="compositionally biased region" description="Low complexity" evidence="2">
    <location>
        <begin position="131"/>
        <end position="140"/>
    </location>
</feature>
<feature type="compositionally biased region" description="Low complexity" evidence="2">
    <location>
        <begin position="214"/>
        <end position="224"/>
    </location>
</feature>
<dbReference type="OrthoDB" id="10261212at2759"/>
<feature type="compositionally biased region" description="Pro residues" evidence="2">
    <location>
        <begin position="792"/>
        <end position="803"/>
    </location>
</feature>
<feature type="coiled-coil region" evidence="1">
    <location>
        <begin position="304"/>
        <end position="331"/>
    </location>
</feature>
<dbReference type="PANTHER" id="PTHR18063:SF6">
    <property type="entry name" value="UBIQUITIN CARBOXYL-TERMINAL HYDROLASE"/>
    <property type="match status" value="1"/>
</dbReference>
<feature type="region of interest" description="Disordered" evidence="2">
    <location>
        <begin position="775"/>
        <end position="854"/>
    </location>
</feature>